<organism evidence="3 4">
    <name type="scientific">Pseudoflavonifractor capillosus ATCC 29799</name>
    <dbReference type="NCBI Taxonomy" id="411467"/>
    <lineage>
        <taxon>Bacteria</taxon>
        <taxon>Bacillati</taxon>
        <taxon>Bacillota</taxon>
        <taxon>Clostridia</taxon>
        <taxon>Eubacteriales</taxon>
        <taxon>Oscillospiraceae</taxon>
        <taxon>Pseudoflavonifractor</taxon>
    </lineage>
</organism>
<evidence type="ECO:0000256" key="1">
    <source>
        <dbReference type="SAM" id="MobiDB-lite"/>
    </source>
</evidence>
<keyword evidence="2" id="KW-0472">Membrane</keyword>
<reference evidence="3 4" key="1">
    <citation type="submission" date="2007-04" db="EMBL/GenBank/DDBJ databases">
        <authorList>
            <person name="Fulton L."/>
            <person name="Clifton S."/>
            <person name="Fulton B."/>
            <person name="Xu J."/>
            <person name="Minx P."/>
            <person name="Pepin K.H."/>
            <person name="Johnson M."/>
            <person name="Thiruvilangam P."/>
            <person name="Bhonagiri V."/>
            <person name="Nash W.E."/>
            <person name="Mardis E.R."/>
            <person name="Wilson R.K."/>
        </authorList>
    </citation>
    <scope>NUCLEOTIDE SEQUENCE [LARGE SCALE GENOMIC DNA]</scope>
    <source>
        <strain evidence="3 4">ATCC 29799</strain>
    </source>
</reference>
<evidence type="ECO:0000313" key="3">
    <source>
        <dbReference type="EMBL" id="EDN00614.1"/>
    </source>
</evidence>
<name>A6NT51_9FIRM</name>
<proteinExistence type="predicted"/>
<keyword evidence="4" id="KW-1185">Reference proteome</keyword>
<feature type="transmembrane region" description="Helical" evidence="2">
    <location>
        <begin position="108"/>
        <end position="129"/>
    </location>
</feature>
<reference evidence="3 4" key="2">
    <citation type="submission" date="2007-06" db="EMBL/GenBank/DDBJ databases">
        <title>Draft genome sequence of Pseudoflavonifractor capillosus ATCC 29799.</title>
        <authorList>
            <person name="Sudarsanam P."/>
            <person name="Ley R."/>
            <person name="Guruge J."/>
            <person name="Turnbaugh P.J."/>
            <person name="Mahowald M."/>
            <person name="Liep D."/>
            <person name="Gordon J."/>
        </authorList>
    </citation>
    <scope>NUCLEOTIDE SEQUENCE [LARGE SCALE GENOMIC DNA]</scope>
    <source>
        <strain evidence="3 4">ATCC 29799</strain>
    </source>
</reference>
<dbReference type="STRING" id="411467.BACCAP_01380"/>
<feature type="region of interest" description="Disordered" evidence="1">
    <location>
        <begin position="1"/>
        <end position="23"/>
    </location>
</feature>
<evidence type="ECO:0000256" key="2">
    <source>
        <dbReference type="SAM" id="Phobius"/>
    </source>
</evidence>
<sequence length="297" mass="31239">MREKKYKSSVSPQDGALAHQTDEGEALNMGSYAMVESAEVRTPPQPEVPERADAGVKRRSGVLTGATVRRMGIYLLGVLILAVGNTLSTRAQLGVSPIISPAYAISEIWHIDFGAATMGVYMVFMAVQFILQGKRTRKLDLLEIPFSLVFSFLLNFFTAGFDRLAVPLGLDTPALWQKILLLAGSVVCTGVGAAMIVAMDLVASPPDGMARAAGMAMGKGLGLGKNTVDVACVIVSVSLCLLSAGHVVGIGVGTLVAMVAIGRCVAVFNRLALEPMRKAAGLWPACPAGAECNLNYK</sequence>
<feature type="transmembrane region" description="Helical" evidence="2">
    <location>
        <begin position="71"/>
        <end position="88"/>
    </location>
</feature>
<dbReference type="EMBL" id="AAXG02000010">
    <property type="protein sequence ID" value="EDN00614.1"/>
    <property type="molecule type" value="Genomic_DNA"/>
</dbReference>
<accession>A6NT51</accession>
<evidence type="ECO:0000313" key="4">
    <source>
        <dbReference type="Proteomes" id="UP000003639"/>
    </source>
</evidence>
<dbReference type="InterPro" id="IPR038750">
    <property type="entry name" value="YczE/YyaS-like"/>
</dbReference>
<dbReference type="Proteomes" id="UP000003639">
    <property type="component" value="Unassembled WGS sequence"/>
</dbReference>
<feature type="transmembrane region" description="Helical" evidence="2">
    <location>
        <begin position="141"/>
        <end position="159"/>
    </location>
</feature>
<gene>
    <name evidence="3" type="ORF">BACCAP_01380</name>
</gene>
<dbReference type="eggNOG" id="COG2364">
    <property type="taxonomic scope" value="Bacteria"/>
</dbReference>
<dbReference type="Pfam" id="PF19700">
    <property type="entry name" value="DUF6198"/>
    <property type="match status" value="1"/>
</dbReference>
<comment type="caution">
    <text evidence="3">The sequence shown here is derived from an EMBL/GenBank/DDBJ whole genome shotgun (WGS) entry which is preliminary data.</text>
</comment>
<protein>
    <submittedName>
        <fullName evidence="3">Uncharacterized protein</fullName>
    </submittedName>
</protein>
<feature type="transmembrane region" description="Helical" evidence="2">
    <location>
        <begin position="179"/>
        <end position="202"/>
    </location>
</feature>
<dbReference type="PANTHER" id="PTHR40078">
    <property type="entry name" value="INTEGRAL MEMBRANE PROTEIN-RELATED"/>
    <property type="match status" value="1"/>
</dbReference>
<keyword evidence="2" id="KW-0812">Transmembrane</keyword>
<feature type="transmembrane region" description="Helical" evidence="2">
    <location>
        <begin position="223"/>
        <end position="244"/>
    </location>
</feature>
<keyword evidence="2" id="KW-1133">Transmembrane helix</keyword>
<dbReference type="PANTHER" id="PTHR40078:SF1">
    <property type="entry name" value="INTEGRAL MEMBRANE PROTEIN"/>
    <property type="match status" value="1"/>
</dbReference>
<dbReference type="AlphaFoldDB" id="A6NT51"/>
<feature type="transmembrane region" description="Helical" evidence="2">
    <location>
        <begin position="250"/>
        <end position="268"/>
    </location>
</feature>